<accession>A0A1X0P4D8</accession>
<proteinExistence type="predicted"/>
<organism evidence="1 2">
    <name type="scientific">Trypanosoma theileri</name>
    <dbReference type="NCBI Taxonomy" id="67003"/>
    <lineage>
        <taxon>Eukaryota</taxon>
        <taxon>Discoba</taxon>
        <taxon>Euglenozoa</taxon>
        <taxon>Kinetoplastea</taxon>
        <taxon>Metakinetoplastina</taxon>
        <taxon>Trypanosomatida</taxon>
        <taxon>Trypanosomatidae</taxon>
        <taxon>Trypanosoma</taxon>
    </lineage>
</organism>
<evidence type="ECO:0000313" key="1">
    <source>
        <dbReference type="EMBL" id="ORC91523.1"/>
    </source>
</evidence>
<dbReference type="EMBL" id="NBCO01000005">
    <property type="protein sequence ID" value="ORC91523.1"/>
    <property type="molecule type" value="Genomic_DNA"/>
</dbReference>
<dbReference type="AlphaFoldDB" id="A0A1X0P4D8"/>
<keyword evidence="2" id="KW-1185">Reference proteome</keyword>
<gene>
    <name evidence="1" type="ORF">TM35_000051190</name>
</gene>
<dbReference type="GeneID" id="39982554"/>
<dbReference type="RefSeq" id="XP_028885589.1">
    <property type="nucleotide sequence ID" value="XM_029022774.1"/>
</dbReference>
<protein>
    <submittedName>
        <fullName evidence="1">Putative membrane associated protein</fullName>
    </submittedName>
</protein>
<dbReference type="Proteomes" id="UP000192257">
    <property type="component" value="Unassembled WGS sequence"/>
</dbReference>
<evidence type="ECO:0000313" key="2">
    <source>
        <dbReference type="Proteomes" id="UP000192257"/>
    </source>
</evidence>
<dbReference type="OrthoDB" id="271206at2759"/>
<sequence>MTEYKKLTLLVTQLREEITQLIQAFKSDDDKDAVTLHERSASIESLIINGRPRLVKILHKALETDPDRQIYNEKMCEAIKKLFDEFSECVDTLFEASMKDEILSLESKLNFEECPSILWAQEKYDQHMLHMAQTEEWKKRLATNIADLVIFEGQTRAVLSAEEKQVRVGLLEAKKTEKEKILKILKDREEAKWKAELERRTEEHKRLVKAVSVYNDQNIDKILLSVPESLRKLLASHILELLQALRTTPEDTNIRRIRCNNVRVMMDYGHISFCNKCHLCRDFLSCAEILWYMMGYQVEYSSSPAQSILSIIESNPSIQLPCGRNASEHVITEIGFEDYSERFFILHEPNPVENANEWMTWYATLETMTHGFEAYMM</sequence>
<dbReference type="Gene3D" id="3.30.200.20">
    <property type="entry name" value="Phosphorylase Kinase, domain 1"/>
    <property type="match status" value="1"/>
</dbReference>
<name>A0A1X0P4D8_9TRYP</name>
<dbReference type="VEuPathDB" id="TriTrypDB:TM35_000051190"/>
<reference evidence="1 2" key="1">
    <citation type="submission" date="2017-03" db="EMBL/GenBank/DDBJ databases">
        <title>An alternative strategy for trypanosome survival in the mammalian bloodstream revealed through genome and transcriptome analysis of the ubiquitous bovine parasite Trypanosoma (Megatrypanum) theileri.</title>
        <authorList>
            <person name="Kelly S."/>
            <person name="Ivens A."/>
            <person name="Mott A."/>
            <person name="O'Neill E."/>
            <person name="Emms D."/>
            <person name="Macleod O."/>
            <person name="Voorheis P."/>
            <person name="Matthews J."/>
            <person name="Matthews K."/>
            <person name="Carrington M."/>
        </authorList>
    </citation>
    <scope>NUCLEOTIDE SEQUENCE [LARGE SCALE GENOMIC DNA]</scope>
    <source>
        <strain evidence="1">Edinburgh</strain>
    </source>
</reference>
<comment type="caution">
    <text evidence="1">The sequence shown here is derived from an EMBL/GenBank/DDBJ whole genome shotgun (WGS) entry which is preliminary data.</text>
</comment>